<dbReference type="EMBL" id="BAABFO010000012">
    <property type="protein sequence ID" value="GAA4334602.1"/>
    <property type="molecule type" value="Genomic_DNA"/>
</dbReference>
<dbReference type="RefSeq" id="WP_345250309.1">
    <property type="nucleotide sequence ID" value="NZ_BAABFO010000012.1"/>
</dbReference>
<proteinExistence type="inferred from homology"/>
<dbReference type="Gene3D" id="3.40.190.150">
    <property type="entry name" value="Bordetella uptake gene, domain 1"/>
    <property type="match status" value="1"/>
</dbReference>
<dbReference type="Gene3D" id="3.40.190.10">
    <property type="entry name" value="Periplasmic binding protein-like II"/>
    <property type="match status" value="1"/>
</dbReference>
<dbReference type="Proteomes" id="UP001501671">
    <property type="component" value="Unassembled WGS sequence"/>
</dbReference>
<accession>A0ABP8H5E2</accession>
<protein>
    <submittedName>
        <fullName evidence="3">Tripartite tricarboxylate transporter substrate binding protein</fullName>
    </submittedName>
</protein>
<dbReference type="PANTHER" id="PTHR42928">
    <property type="entry name" value="TRICARBOXYLATE-BINDING PROTEIN"/>
    <property type="match status" value="1"/>
</dbReference>
<evidence type="ECO:0000256" key="1">
    <source>
        <dbReference type="ARBA" id="ARBA00006987"/>
    </source>
</evidence>
<dbReference type="SUPFAM" id="SSF53850">
    <property type="entry name" value="Periplasmic binding protein-like II"/>
    <property type="match status" value="1"/>
</dbReference>
<feature type="chain" id="PRO_5045321786" evidence="2">
    <location>
        <begin position="31"/>
        <end position="329"/>
    </location>
</feature>
<dbReference type="PANTHER" id="PTHR42928:SF5">
    <property type="entry name" value="BLR1237 PROTEIN"/>
    <property type="match status" value="1"/>
</dbReference>
<evidence type="ECO:0000256" key="2">
    <source>
        <dbReference type="SAM" id="SignalP"/>
    </source>
</evidence>
<organism evidence="3 4">
    <name type="scientific">Pigmentiphaga soli</name>
    <dbReference type="NCBI Taxonomy" id="1007095"/>
    <lineage>
        <taxon>Bacteria</taxon>
        <taxon>Pseudomonadati</taxon>
        <taxon>Pseudomonadota</taxon>
        <taxon>Betaproteobacteria</taxon>
        <taxon>Burkholderiales</taxon>
        <taxon>Alcaligenaceae</taxon>
        <taxon>Pigmentiphaga</taxon>
    </lineage>
</organism>
<comment type="caution">
    <text evidence="3">The sequence shown here is derived from an EMBL/GenBank/DDBJ whole genome shotgun (WGS) entry which is preliminary data.</text>
</comment>
<keyword evidence="4" id="KW-1185">Reference proteome</keyword>
<feature type="signal peptide" evidence="2">
    <location>
        <begin position="1"/>
        <end position="30"/>
    </location>
</feature>
<dbReference type="InterPro" id="IPR042100">
    <property type="entry name" value="Bug_dom1"/>
</dbReference>
<dbReference type="InterPro" id="IPR005064">
    <property type="entry name" value="BUG"/>
</dbReference>
<dbReference type="Pfam" id="PF03401">
    <property type="entry name" value="TctC"/>
    <property type="match status" value="1"/>
</dbReference>
<name>A0ABP8H5E2_9BURK</name>
<comment type="similarity">
    <text evidence="1">Belongs to the UPF0065 (bug) family.</text>
</comment>
<evidence type="ECO:0000313" key="4">
    <source>
        <dbReference type="Proteomes" id="UP001501671"/>
    </source>
</evidence>
<dbReference type="PIRSF" id="PIRSF017082">
    <property type="entry name" value="YflP"/>
    <property type="match status" value="1"/>
</dbReference>
<keyword evidence="2" id="KW-0732">Signal</keyword>
<gene>
    <name evidence="3" type="ORF">GCM10023144_27020</name>
</gene>
<reference evidence="4" key="1">
    <citation type="journal article" date="2019" name="Int. J. Syst. Evol. Microbiol.">
        <title>The Global Catalogue of Microorganisms (GCM) 10K type strain sequencing project: providing services to taxonomists for standard genome sequencing and annotation.</title>
        <authorList>
            <consortium name="The Broad Institute Genomics Platform"/>
            <consortium name="The Broad Institute Genome Sequencing Center for Infectious Disease"/>
            <person name="Wu L."/>
            <person name="Ma J."/>
        </authorList>
    </citation>
    <scope>NUCLEOTIDE SEQUENCE [LARGE SCALE GENOMIC DNA]</scope>
    <source>
        <strain evidence="4">JCM 17666</strain>
    </source>
</reference>
<sequence length="329" mass="35314">MIFRTLRQRTRRILPWLLCLATFASFPALAADKYPSQPIRVIIPFGPGGLADISLRLVAQKLSERIGQQVVIENRPGAGGVVASNAALGAPRDGYTLIVFANGTAISKTLFKLPFDPVADFTPISTVAYFDLVLLTNSKGKLKTLPELLAEGKKRQLVLGTINPGSTQNLSAELFRSMAGVNAMVVPFKNTSEVLTALLRGDIDVMFESYAALKGAIDAGQVTPIAATGTSRSAWLPKVPVVRDEGVPGYEVTGWNALFAPGGVPADRIKYLNEQLNAVLKMPDVRQRLEALGTAAGGSTQQEMAAILQRDIDKWAAVIKQAGIPTQQY</sequence>
<evidence type="ECO:0000313" key="3">
    <source>
        <dbReference type="EMBL" id="GAA4334602.1"/>
    </source>
</evidence>